<dbReference type="Gene3D" id="1.10.1400.10">
    <property type="match status" value="1"/>
</dbReference>
<dbReference type="GO" id="GO:0017000">
    <property type="term" value="P:antibiotic biosynthetic process"/>
    <property type="evidence" value="ECO:0007669"/>
    <property type="project" value="InterPro"/>
</dbReference>
<keyword evidence="5" id="KW-0479">Metal-binding</keyword>
<sequence>MNSHHDLPGLAAAAEIRVDPWGIPHIKAESLDDLFFAQGFNAARDRLWQIDLGRKRGLGRLAASFGPGFLEQDKAARAFLYRGDMAAEWAAYGEDAQRICTRFAAGINAYVDAALAGDAPLPPEFALTGTRPERWDPEDVVRIRTHALTRNALSEILRAQVLARSGAAADLLRKNLEPPVDAGEAGAPLEEIPLAALDLFRLAVAPVTFPEARMDCPLEEAGRWRQVDELEGVVADASWTGSNNWAISAARTATGRPIMAGDPHRAHGLPSLRYLVHLTAPGLDVIGAGEPSMPGISMGHNGHGAFTQTIFGTDQEDVYVYEMDADGRYLGPDGWTGILREEATFEIAGHAPQTHAMDYTVHGPVLLRDAAHGRLYALRSVWFEPGACAYFGGLTTMRAKSPAAFREGLRRFATPSLNHLWADVDGAIAWQPAGMAPVRRNWTGLLPARGDGSNEWDGFHPLEALPHVENPAKGFLHSANEWNLPEDFDQSETQIGFEWLEKGRATRIEAVLSADEAHSLAASRALQTDVVSLPNLRLAALAAGLPEDTPGRALLAGWDGAMTIDSAPALLCEWWFAKHLKAGLFALVAPDTPPALFAPGDVEGIVTLLETPDAQFGPDPVAARDALLARTLAAAYASAQAAFGADPAGWEWGALHHALFPHPLSRLDASLDIGPLPKPGSGTTVMHAAYRATDFRVIGGASVRFVLDVGDWDNSVCINAPGQSGDPGSPHYRDLTGPWSRGDYVPFLYSDAAVEAVVETRIALRPAPAAGPTPGPTPHPEA</sequence>
<dbReference type="Pfam" id="PF01804">
    <property type="entry name" value="Penicil_amidase"/>
    <property type="match status" value="1"/>
</dbReference>
<accession>A0A1H3DLM3</accession>
<dbReference type="InterPro" id="IPR043147">
    <property type="entry name" value="Penicillin_amidase_A-knob"/>
</dbReference>
<dbReference type="PANTHER" id="PTHR34218:SF4">
    <property type="entry name" value="ACYL-HOMOSERINE LACTONE ACYLASE QUIP"/>
    <property type="match status" value="1"/>
</dbReference>
<dbReference type="CDD" id="cd03747">
    <property type="entry name" value="Ntn_PGA_like"/>
    <property type="match status" value="1"/>
</dbReference>
<dbReference type="STRING" id="356660.SAMN05444336_10864"/>
<reference evidence="6 7" key="1">
    <citation type="submission" date="2016-10" db="EMBL/GenBank/DDBJ databases">
        <authorList>
            <person name="de Groot N.N."/>
        </authorList>
    </citation>
    <scope>NUCLEOTIDE SEQUENCE [LARGE SCALE GENOMIC DNA]</scope>
    <source>
        <strain evidence="6 7">DSM 17890</strain>
    </source>
</reference>
<proteinExistence type="inferred from homology"/>
<dbReference type="GO" id="GO:0046872">
    <property type="term" value="F:metal ion binding"/>
    <property type="evidence" value="ECO:0007669"/>
    <property type="project" value="UniProtKB-KW"/>
</dbReference>
<dbReference type="InterPro" id="IPR023343">
    <property type="entry name" value="Penicillin_amidase_dom1"/>
</dbReference>
<organism evidence="6 7">
    <name type="scientific">Albimonas donghaensis</name>
    <dbReference type="NCBI Taxonomy" id="356660"/>
    <lineage>
        <taxon>Bacteria</taxon>
        <taxon>Pseudomonadati</taxon>
        <taxon>Pseudomonadota</taxon>
        <taxon>Alphaproteobacteria</taxon>
        <taxon>Rhodobacterales</taxon>
        <taxon>Paracoccaceae</taxon>
        <taxon>Albimonas</taxon>
    </lineage>
</organism>
<evidence type="ECO:0000256" key="1">
    <source>
        <dbReference type="ARBA" id="ARBA00006586"/>
    </source>
</evidence>
<name>A0A1H3DLM3_9RHOB</name>
<keyword evidence="3" id="KW-0865">Zymogen</keyword>
<protein>
    <submittedName>
        <fullName evidence="6">Penicillin amidase</fullName>
    </submittedName>
</protein>
<evidence type="ECO:0000256" key="2">
    <source>
        <dbReference type="ARBA" id="ARBA00022801"/>
    </source>
</evidence>
<dbReference type="PIRSF" id="PIRSF001227">
    <property type="entry name" value="Pen_acylase"/>
    <property type="match status" value="1"/>
</dbReference>
<dbReference type="Gene3D" id="2.30.120.10">
    <property type="match status" value="1"/>
</dbReference>
<gene>
    <name evidence="6" type="ORF">SAMN05444336_10864</name>
</gene>
<dbReference type="Gene3D" id="1.10.439.10">
    <property type="entry name" value="Penicillin Amidohydrolase, domain 1"/>
    <property type="match status" value="1"/>
</dbReference>
<feature type="binding site" evidence="5">
    <location>
        <position position="314"/>
    </location>
    <ligand>
        <name>Ca(2+)</name>
        <dbReference type="ChEBI" id="CHEBI:29108"/>
    </ligand>
</feature>
<feature type="binding site" evidence="5">
    <location>
        <position position="317"/>
    </location>
    <ligand>
        <name>Ca(2+)</name>
        <dbReference type="ChEBI" id="CHEBI:29108"/>
    </ligand>
</feature>
<dbReference type="PANTHER" id="PTHR34218">
    <property type="entry name" value="PEPTIDASE S45 PENICILLIN AMIDASE"/>
    <property type="match status" value="1"/>
</dbReference>
<dbReference type="InterPro" id="IPR043146">
    <property type="entry name" value="Penicillin_amidase_N_B-knob"/>
</dbReference>
<dbReference type="Gene3D" id="3.60.20.10">
    <property type="entry name" value="Glutamine Phosphoribosylpyrophosphate, subunit 1, domain 1"/>
    <property type="match status" value="1"/>
</dbReference>
<dbReference type="SUPFAM" id="SSF56235">
    <property type="entry name" value="N-terminal nucleophile aminohydrolases (Ntn hydrolases)"/>
    <property type="match status" value="1"/>
</dbReference>
<keyword evidence="2" id="KW-0378">Hydrolase</keyword>
<dbReference type="InterPro" id="IPR029055">
    <property type="entry name" value="Ntn_hydrolases_N"/>
</dbReference>
<dbReference type="GO" id="GO:0016811">
    <property type="term" value="F:hydrolase activity, acting on carbon-nitrogen (but not peptide) bonds, in linear amides"/>
    <property type="evidence" value="ECO:0007669"/>
    <property type="project" value="InterPro"/>
</dbReference>
<dbReference type="Proteomes" id="UP000199118">
    <property type="component" value="Unassembled WGS sequence"/>
</dbReference>
<dbReference type="InterPro" id="IPR002692">
    <property type="entry name" value="S45"/>
</dbReference>
<feature type="active site" description="Nucleophile" evidence="4">
    <location>
        <position position="242"/>
    </location>
</feature>
<evidence type="ECO:0000313" key="6">
    <source>
        <dbReference type="EMBL" id="SDX67306.1"/>
    </source>
</evidence>
<comment type="cofactor">
    <cofactor evidence="5">
        <name>Ca(2+)</name>
        <dbReference type="ChEBI" id="CHEBI:29108"/>
    </cofactor>
    <text evidence="5">Binds 1 Ca(2+) ion per dimer.</text>
</comment>
<dbReference type="InterPro" id="IPR014395">
    <property type="entry name" value="Pen/GL7ACA/AHL_acylase"/>
</dbReference>
<keyword evidence="5" id="KW-0106">Calcium</keyword>
<dbReference type="AlphaFoldDB" id="A0A1H3DLM3"/>
<evidence type="ECO:0000256" key="4">
    <source>
        <dbReference type="PIRSR" id="PIRSR001227-1"/>
    </source>
</evidence>
<evidence type="ECO:0000256" key="3">
    <source>
        <dbReference type="ARBA" id="ARBA00023145"/>
    </source>
</evidence>
<evidence type="ECO:0000256" key="5">
    <source>
        <dbReference type="PIRSR" id="PIRSR001227-2"/>
    </source>
</evidence>
<dbReference type="EMBL" id="FNMZ01000008">
    <property type="protein sequence ID" value="SDX67306.1"/>
    <property type="molecule type" value="Genomic_DNA"/>
</dbReference>
<keyword evidence="7" id="KW-1185">Reference proteome</keyword>
<comment type="similarity">
    <text evidence="1">Belongs to the peptidase S45 family.</text>
</comment>
<evidence type="ECO:0000313" key="7">
    <source>
        <dbReference type="Proteomes" id="UP000199118"/>
    </source>
</evidence>
<dbReference type="RefSeq" id="WP_245710634.1">
    <property type="nucleotide sequence ID" value="NZ_FNMZ01000008.1"/>
</dbReference>